<reference evidence="2 3" key="1">
    <citation type="submission" date="2023-04" db="EMBL/GenBank/DDBJ databases">
        <title>Forest soil microbial communities from Buena Vista Peninsula, Colon Province, Panama.</title>
        <authorList>
            <person name="Bouskill N."/>
        </authorList>
    </citation>
    <scope>NUCLEOTIDE SEQUENCE [LARGE SCALE GENOMIC DNA]</scope>
    <source>
        <strain evidence="2 3">GGS1</strain>
    </source>
</reference>
<comment type="caution">
    <text evidence="2">The sequence shown here is derived from an EMBL/GenBank/DDBJ whole genome shotgun (WGS) entry which is preliminary data.</text>
</comment>
<protein>
    <recommendedName>
        <fullName evidence="4">Clp ATPase C-terminal domain-containing protein</fullName>
    </recommendedName>
</protein>
<evidence type="ECO:0000256" key="1">
    <source>
        <dbReference type="SAM" id="MobiDB-lite"/>
    </source>
</evidence>
<accession>A0ABT6LAP5</accession>
<evidence type="ECO:0000313" key="2">
    <source>
        <dbReference type="EMBL" id="MDH6213357.1"/>
    </source>
</evidence>
<gene>
    <name evidence="2" type="ORF">M2283_000636</name>
</gene>
<organism evidence="2 3">
    <name type="scientific">Streptomyces pseudovenezuelae</name>
    <dbReference type="NCBI Taxonomy" id="67350"/>
    <lineage>
        <taxon>Bacteria</taxon>
        <taxon>Bacillati</taxon>
        <taxon>Actinomycetota</taxon>
        <taxon>Actinomycetes</taxon>
        <taxon>Kitasatosporales</taxon>
        <taxon>Streptomycetaceae</taxon>
        <taxon>Streptomyces</taxon>
        <taxon>Streptomyces aurantiacus group</taxon>
    </lineage>
</organism>
<proteinExistence type="predicted"/>
<dbReference type="RefSeq" id="WP_280874372.1">
    <property type="nucleotide sequence ID" value="NZ_JARXVH010000001.1"/>
</dbReference>
<name>A0ABT6LAP5_9ACTN</name>
<feature type="region of interest" description="Disordered" evidence="1">
    <location>
        <begin position="18"/>
        <end position="42"/>
    </location>
</feature>
<dbReference type="EMBL" id="JARXVH010000001">
    <property type="protein sequence ID" value="MDH6213357.1"/>
    <property type="molecule type" value="Genomic_DNA"/>
</dbReference>
<keyword evidence="3" id="KW-1185">Reference proteome</keyword>
<evidence type="ECO:0000313" key="3">
    <source>
        <dbReference type="Proteomes" id="UP001160499"/>
    </source>
</evidence>
<evidence type="ECO:0008006" key="4">
    <source>
        <dbReference type="Google" id="ProtNLM"/>
    </source>
</evidence>
<sequence length="42" mass="4697">MLDGRLTEGDRVAVDVEDGRLAFRTDHPARTEDTKEPTAPEE</sequence>
<dbReference type="Proteomes" id="UP001160499">
    <property type="component" value="Unassembled WGS sequence"/>
</dbReference>